<dbReference type="Pfam" id="PF11951">
    <property type="entry name" value="Fungal_trans_2"/>
    <property type="match status" value="1"/>
</dbReference>
<dbReference type="PROSITE" id="PS00463">
    <property type="entry name" value="ZN2_CY6_FUNGAL_1"/>
    <property type="match status" value="1"/>
</dbReference>
<dbReference type="Pfam" id="PF00172">
    <property type="entry name" value="Zn_clus"/>
    <property type="match status" value="1"/>
</dbReference>
<dbReference type="Gene3D" id="4.10.240.10">
    <property type="entry name" value="Zn(2)-C6 fungal-type DNA-binding domain"/>
    <property type="match status" value="1"/>
</dbReference>
<keyword evidence="5" id="KW-1185">Reference proteome</keyword>
<dbReference type="EMBL" id="KZ678130">
    <property type="protein sequence ID" value="PSN72309.1"/>
    <property type="molecule type" value="Genomic_DNA"/>
</dbReference>
<dbReference type="InterPro" id="IPR021858">
    <property type="entry name" value="Fun_TF"/>
</dbReference>
<feature type="transmembrane region" description="Helical" evidence="2">
    <location>
        <begin position="341"/>
        <end position="361"/>
    </location>
</feature>
<sequence>MRQSLRRSCAACARSKHSCDLRTPRCSRCIRRTVQCVYANEPLGPPASSPSAVDRLLDASNAPPMLSCHRFGSFDPFESYPKTRLRKEHVQRLIYNFLNKIAFQYYPLDLDAMTNPFLVSWWPLALGDPALFHVSLQTACLDEELMAQKGFQSSDVLMADSVALLRRKVEDVSLAIQDGTMNSVITLATIEFGKGNVKIGEMHVEGVKRLVHLRGGINSVRQTSPLTARMISWVSLLITGCPQFQTQDDCGMGDGIPPVPEWQASSDYTIHDVPEIYELRIDAEVRNVFQRLRNIFQLSQHAYLSNTRLHDLACFVIHRLLLSVPDPALSLTSVNTERMRYAIILYMFIVHGPTYYSHTTIMETIVTQLMDVMRSYELGTYAYTSFDVWLSMVGTVASAGTVHYRWFLEKMEKMATSLYLSSWKDVFSHLSHILWLDSRKCRDLFHYHWEIVLDTNHIHGSQAKATL</sequence>
<dbReference type="AlphaFoldDB" id="A0A2T2P3U6"/>
<dbReference type="GO" id="GO:0000981">
    <property type="term" value="F:DNA-binding transcription factor activity, RNA polymerase II-specific"/>
    <property type="evidence" value="ECO:0007669"/>
    <property type="project" value="InterPro"/>
</dbReference>
<evidence type="ECO:0000256" key="2">
    <source>
        <dbReference type="SAM" id="Phobius"/>
    </source>
</evidence>
<keyword evidence="2" id="KW-0472">Membrane</keyword>
<dbReference type="InterPro" id="IPR036864">
    <property type="entry name" value="Zn2-C6_fun-type_DNA-bd_sf"/>
</dbReference>
<dbReference type="InterPro" id="IPR001138">
    <property type="entry name" value="Zn2Cys6_DnaBD"/>
</dbReference>
<evidence type="ECO:0000313" key="4">
    <source>
        <dbReference type="EMBL" id="PSN72309.1"/>
    </source>
</evidence>
<feature type="domain" description="Zn(2)-C6 fungal-type" evidence="3">
    <location>
        <begin position="8"/>
        <end position="38"/>
    </location>
</feature>
<dbReference type="STRING" id="1448308.A0A2T2P3U6"/>
<keyword evidence="2" id="KW-1133">Transmembrane helix</keyword>
<evidence type="ECO:0000313" key="5">
    <source>
        <dbReference type="Proteomes" id="UP000240883"/>
    </source>
</evidence>
<dbReference type="GO" id="GO:0008270">
    <property type="term" value="F:zinc ion binding"/>
    <property type="evidence" value="ECO:0007669"/>
    <property type="project" value="InterPro"/>
</dbReference>
<keyword evidence="1" id="KW-0539">Nucleus</keyword>
<accession>A0A2T2P3U6</accession>
<dbReference type="SMART" id="SM00066">
    <property type="entry name" value="GAL4"/>
    <property type="match status" value="1"/>
</dbReference>
<dbReference type="Proteomes" id="UP000240883">
    <property type="component" value="Unassembled WGS sequence"/>
</dbReference>
<gene>
    <name evidence="4" type="ORF">BS50DRAFT_597650</name>
</gene>
<keyword evidence="2" id="KW-0812">Transmembrane</keyword>
<organism evidence="4 5">
    <name type="scientific">Corynespora cassiicola Philippines</name>
    <dbReference type="NCBI Taxonomy" id="1448308"/>
    <lineage>
        <taxon>Eukaryota</taxon>
        <taxon>Fungi</taxon>
        <taxon>Dikarya</taxon>
        <taxon>Ascomycota</taxon>
        <taxon>Pezizomycotina</taxon>
        <taxon>Dothideomycetes</taxon>
        <taxon>Pleosporomycetidae</taxon>
        <taxon>Pleosporales</taxon>
        <taxon>Corynesporascaceae</taxon>
        <taxon>Corynespora</taxon>
    </lineage>
</organism>
<proteinExistence type="predicted"/>
<dbReference type="SUPFAM" id="SSF57701">
    <property type="entry name" value="Zn2/Cys6 DNA-binding domain"/>
    <property type="match status" value="1"/>
</dbReference>
<dbReference type="PANTHER" id="PTHR37540">
    <property type="entry name" value="TRANSCRIPTION FACTOR (ACR-2), PUTATIVE-RELATED-RELATED"/>
    <property type="match status" value="1"/>
</dbReference>
<dbReference type="OrthoDB" id="4158087at2759"/>
<dbReference type="PANTHER" id="PTHR37540:SF5">
    <property type="entry name" value="TRANSCRIPTION FACTOR DOMAIN-CONTAINING PROTEIN"/>
    <property type="match status" value="1"/>
</dbReference>
<feature type="transmembrane region" description="Helical" evidence="2">
    <location>
        <begin position="381"/>
        <end position="404"/>
    </location>
</feature>
<evidence type="ECO:0000259" key="3">
    <source>
        <dbReference type="PROSITE" id="PS50048"/>
    </source>
</evidence>
<reference evidence="4 5" key="1">
    <citation type="journal article" date="2018" name="Front. Microbiol.">
        <title>Genome-Wide Analysis of Corynespora cassiicola Leaf Fall Disease Putative Effectors.</title>
        <authorList>
            <person name="Lopez D."/>
            <person name="Ribeiro S."/>
            <person name="Label P."/>
            <person name="Fumanal B."/>
            <person name="Venisse J.S."/>
            <person name="Kohler A."/>
            <person name="de Oliveira R.R."/>
            <person name="Labutti K."/>
            <person name="Lipzen A."/>
            <person name="Lail K."/>
            <person name="Bauer D."/>
            <person name="Ohm R.A."/>
            <person name="Barry K.W."/>
            <person name="Spatafora J."/>
            <person name="Grigoriev I.V."/>
            <person name="Martin F.M."/>
            <person name="Pujade-Renaud V."/>
        </authorList>
    </citation>
    <scope>NUCLEOTIDE SEQUENCE [LARGE SCALE GENOMIC DNA]</scope>
    <source>
        <strain evidence="4 5">Philippines</strain>
    </source>
</reference>
<evidence type="ECO:0000256" key="1">
    <source>
        <dbReference type="ARBA" id="ARBA00023242"/>
    </source>
</evidence>
<dbReference type="CDD" id="cd00067">
    <property type="entry name" value="GAL4"/>
    <property type="match status" value="1"/>
</dbReference>
<dbReference type="PROSITE" id="PS50048">
    <property type="entry name" value="ZN2_CY6_FUNGAL_2"/>
    <property type="match status" value="1"/>
</dbReference>
<protein>
    <recommendedName>
        <fullName evidence="3">Zn(2)-C6 fungal-type domain-containing protein</fullName>
    </recommendedName>
</protein>
<name>A0A2T2P3U6_CORCC</name>